<dbReference type="RefSeq" id="WP_097645590.1">
    <property type="nucleotide sequence ID" value="NZ_NQWI01000129.1"/>
</dbReference>
<protein>
    <submittedName>
        <fullName evidence="1">Uncharacterized protein</fullName>
    </submittedName>
</protein>
<gene>
    <name evidence="1" type="ORF">CJ255_18565</name>
</gene>
<dbReference type="AlphaFoldDB" id="A0A2A6RF28"/>
<keyword evidence="2" id="KW-1185">Reference proteome</keyword>
<proteinExistence type="predicted"/>
<accession>A0A2A6RF28</accession>
<dbReference type="OrthoDB" id="139534at2"/>
<dbReference type="EMBL" id="NQWI01000129">
    <property type="protein sequence ID" value="PDW01543.1"/>
    <property type="molecule type" value="Genomic_DNA"/>
</dbReference>
<evidence type="ECO:0000313" key="2">
    <source>
        <dbReference type="Proteomes" id="UP000220527"/>
    </source>
</evidence>
<sequence>MSSEHTLHLRALQAHEAPRSAALSRDAQGLISGPQGLVLLQGRSRLHAFLAAFSHVAALDTGVQLEAHPADQFIVTLHPPADGFAPTRYYPAAQAALQAARLSPARAQLYVGDGHCFVPYAHPAAPHGYDALGPPPAAQRVLLQPDRPPLFLPVRPADLLEALLQVPLYATTERKGTQSNSVAFAPLPQRGSGAARLVSLSNQSLSKGVGGEGQFGYSPLGLLTDRRATALIAGYLQRHGLRYALRFLTWHQAQTSRDLALFDIIAHDDQRPVPRFVCDFMQRLPHTLLLADALEPASLEHEPARRVLLPLGQETPLYLPHVQELLPPRCILIQTGATWGYALLTAPTPRTRMQQICQAQINFAASATMSSKPSPTLRIPLALYPTAAGPSPVHALLLDEAAIVRIQRMVRRLPAPLLAQIRIALGEKLALLLANDHTVISGIPLGQALVRSNPANLLLPRGMRLLPALPPDLLVSALGLQAHQVTILTPTRRYEVDNEALQPLSSLLSFIAPQPTQAIQVRVVPMPALDLSGLELRPQQPPVMVSPPEAPAQAKRGLLARLRPLLPSEAPFNGDFASELRRRARALEEAGDYELAAAFYSYLQDDQRAAVCYQRIIAQTGREQ</sequence>
<name>A0A2A6RF28_9CHLR</name>
<reference evidence="2" key="1">
    <citation type="submission" date="2017-08" db="EMBL/GenBank/DDBJ databases">
        <authorList>
            <person name="Grouzdev D.S."/>
            <person name="Gaisin V.A."/>
            <person name="Rysina M.S."/>
            <person name="Gorlenko V.M."/>
        </authorList>
    </citation>
    <scope>NUCLEOTIDE SEQUENCE [LARGE SCALE GENOMIC DNA]</scope>
    <source>
        <strain evidence="2">Kir15-3F</strain>
    </source>
</reference>
<organism evidence="1 2">
    <name type="scientific">Candidatus Viridilinea mediisalina</name>
    <dbReference type="NCBI Taxonomy" id="2024553"/>
    <lineage>
        <taxon>Bacteria</taxon>
        <taxon>Bacillati</taxon>
        <taxon>Chloroflexota</taxon>
        <taxon>Chloroflexia</taxon>
        <taxon>Chloroflexales</taxon>
        <taxon>Chloroflexineae</taxon>
        <taxon>Oscillochloridaceae</taxon>
        <taxon>Candidatus Viridilinea</taxon>
    </lineage>
</organism>
<dbReference type="Proteomes" id="UP000220527">
    <property type="component" value="Unassembled WGS sequence"/>
</dbReference>
<evidence type="ECO:0000313" key="1">
    <source>
        <dbReference type="EMBL" id="PDW01543.1"/>
    </source>
</evidence>
<comment type="caution">
    <text evidence="1">The sequence shown here is derived from an EMBL/GenBank/DDBJ whole genome shotgun (WGS) entry which is preliminary data.</text>
</comment>